<proteinExistence type="predicted"/>
<evidence type="ECO:0000313" key="2">
    <source>
        <dbReference type="Proteomes" id="UP000265520"/>
    </source>
</evidence>
<feature type="non-terminal residue" evidence="1">
    <location>
        <position position="42"/>
    </location>
</feature>
<reference evidence="1 2" key="1">
    <citation type="journal article" date="2018" name="Front. Plant Sci.">
        <title>Red Clover (Trifolium pratense) and Zigzag Clover (T. medium) - A Picture of Genomic Similarities and Differences.</title>
        <authorList>
            <person name="Dluhosova J."/>
            <person name="Istvanek J."/>
            <person name="Nedelnik J."/>
            <person name="Repkova J."/>
        </authorList>
    </citation>
    <scope>NUCLEOTIDE SEQUENCE [LARGE SCALE GENOMIC DNA]</scope>
    <source>
        <strain evidence="2">cv. 10/8</strain>
        <tissue evidence="1">Leaf</tissue>
    </source>
</reference>
<dbReference type="AlphaFoldDB" id="A0A392T741"/>
<sequence>MSLLVVHRLAEMTLDALGLVKVRDDHLRMGFLLERQQLEVDQ</sequence>
<organism evidence="1 2">
    <name type="scientific">Trifolium medium</name>
    <dbReference type="NCBI Taxonomy" id="97028"/>
    <lineage>
        <taxon>Eukaryota</taxon>
        <taxon>Viridiplantae</taxon>
        <taxon>Streptophyta</taxon>
        <taxon>Embryophyta</taxon>
        <taxon>Tracheophyta</taxon>
        <taxon>Spermatophyta</taxon>
        <taxon>Magnoliopsida</taxon>
        <taxon>eudicotyledons</taxon>
        <taxon>Gunneridae</taxon>
        <taxon>Pentapetalae</taxon>
        <taxon>rosids</taxon>
        <taxon>fabids</taxon>
        <taxon>Fabales</taxon>
        <taxon>Fabaceae</taxon>
        <taxon>Papilionoideae</taxon>
        <taxon>50 kb inversion clade</taxon>
        <taxon>NPAAA clade</taxon>
        <taxon>Hologalegina</taxon>
        <taxon>IRL clade</taxon>
        <taxon>Trifolieae</taxon>
        <taxon>Trifolium</taxon>
    </lineage>
</organism>
<name>A0A392T741_9FABA</name>
<protein>
    <submittedName>
        <fullName evidence="1">Uncharacterized protein</fullName>
    </submittedName>
</protein>
<dbReference type="Proteomes" id="UP000265520">
    <property type="component" value="Unassembled WGS sequence"/>
</dbReference>
<accession>A0A392T741</accession>
<keyword evidence="2" id="KW-1185">Reference proteome</keyword>
<evidence type="ECO:0000313" key="1">
    <source>
        <dbReference type="EMBL" id="MCI56921.1"/>
    </source>
</evidence>
<comment type="caution">
    <text evidence="1">The sequence shown here is derived from an EMBL/GenBank/DDBJ whole genome shotgun (WGS) entry which is preliminary data.</text>
</comment>
<dbReference type="EMBL" id="LXQA010520617">
    <property type="protein sequence ID" value="MCI56921.1"/>
    <property type="molecule type" value="Genomic_DNA"/>
</dbReference>